<sequence>MGKTRPKNRAEGGSFGGHRAYSPYQTTTIRDGLKMRCSSAFPGTEVRLTGWRFPGFSSLPILKAGVTFASCQSSGTSPDHHSLIKAPGFVDAKFARVISNPALLDQAEIFSPPILYSVLLDQRSLRADLAREDWCKEGAQ</sequence>
<dbReference type="EMBL" id="QRBI01000119">
    <property type="protein sequence ID" value="RMC07816.1"/>
    <property type="molecule type" value="Genomic_DNA"/>
</dbReference>
<proteinExistence type="predicted"/>
<dbReference type="AlphaFoldDB" id="A0A3M0K3R0"/>
<dbReference type="Proteomes" id="UP000269221">
    <property type="component" value="Unassembled WGS sequence"/>
</dbReference>
<feature type="region of interest" description="Disordered" evidence="1">
    <location>
        <begin position="1"/>
        <end position="22"/>
    </location>
</feature>
<organism evidence="2 3">
    <name type="scientific">Hirundo rustica rustica</name>
    <dbReference type="NCBI Taxonomy" id="333673"/>
    <lineage>
        <taxon>Eukaryota</taxon>
        <taxon>Metazoa</taxon>
        <taxon>Chordata</taxon>
        <taxon>Craniata</taxon>
        <taxon>Vertebrata</taxon>
        <taxon>Euteleostomi</taxon>
        <taxon>Archelosauria</taxon>
        <taxon>Archosauria</taxon>
        <taxon>Dinosauria</taxon>
        <taxon>Saurischia</taxon>
        <taxon>Theropoda</taxon>
        <taxon>Coelurosauria</taxon>
        <taxon>Aves</taxon>
        <taxon>Neognathae</taxon>
        <taxon>Neoaves</taxon>
        <taxon>Telluraves</taxon>
        <taxon>Australaves</taxon>
        <taxon>Passeriformes</taxon>
        <taxon>Sylvioidea</taxon>
        <taxon>Hirundinidae</taxon>
        <taxon>Hirundo</taxon>
    </lineage>
</organism>
<keyword evidence="3" id="KW-1185">Reference proteome</keyword>
<evidence type="ECO:0000256" key="1">
    <source>
        <dbReference type="SAM" id="MobiDB-lite"/>
    </source>
</evidence>
<name>A0A3M0K3R0_HIRRU</name>
<evidence type="ECO:0000313" key="2">
    <source>
        <dbReference type="EMBL" id="RMC07816.1"/>
    </source>
</evidence>
<protein>
    <submittedName>
        <fullName evidence="2">Uncharacterized protein</fullName>
    </submittedName>
</protein>
<accession>A0A3M0K3R0</accession>
<evidence type="ECO:0000313" key="3">
    <source>
        <dbReference type="Proteomes" id="UP000269221"/>
    </source>
</evidence>
<reference evidence="2 3" key="1">
    <citation type="submission" date="2018-07" db="EMBL/GenBank/DDBJ databases">
        <title>A high quality draft genome assembly of the barn swallow (H. rustica rustica).</title>
        <authorList>
            <person name="Formenti G."/>
            <person name="Chiara M."/>
            <person name="Poveda L."/>
            <person name="Francoijs K.-J."/>
            <person name="Bonisoli-Alquati A."/>
            <person name="Canova L."/>
            <person name="Gianfranceschi L."/>
            <person name="Horner D.S."/>
            <person name="Saino N."/>
        </authorList>
    </citation>
    <scope>NUCLEOTIDE SEQUENCE [LARGE SCALE GENOMIC DNA]</scope>
    <source>
        <strain evidence="2">Chelidonia</strain>
        <tissue evidence="2">Blood</tissue>
    </source>
</reference>
<comment type="caution">
    <text evidence="2">The sequence shown here is derived from an EMBL/GenBank/DDBJ whole genome shotgun (WGS) entry which is preliminary data.</text>
</comment>
<gene>
    <name evidence="2" type="ORF">DUI87_15285</name>
</gene>